<dbReference type="RefSeq" id="WP_194447367.1">
    <property type="nucleotide sequence ID" value="NZ_CP063849.1"/>
</dbReference>
<reference evidence="3 4" key="1">
    <citation type="submission" date="2020-10" db="EMBL/GenBank/DDBJ databases">
        <title>Complete genome sequence of Paludibaculum fermentans P105T, a facultatively anaerobic acidobacterium capable of dissimilatory Fe(III) reduction.</title>
        <authorList>
            <person name="Dedysh S.N."/>
            <person name="Beletsky A.V."/>
            <person name="Kulichevskaya I.S."/>
            <person name="Mardanov A.V."/>
            <person name="Ravin N.V."/>
        </authorList>
    </citation>
    <scope>NUCLEOTIDE SEQUENCE [LARGE SCALE GENOMIC DNA]</scope>
    <source>
        <strain evidence="3 4">P105</strain>
    </source>
</reference>
<dbReference type="AlphaFoldDB" id="A0A7S7NL84"/>
<dbReference type="InterPro" id="IPR056639">
    <property type="entry name" value="DUF7737"/>
</dbReference>
<dbReference type="Proteomes" id="UP000593892">
    <property type="component" value="Chromosome"/>
</dbReference>
<feature type="domain" description="DUF4132" evidence="1">
    <location>
        <begin position="681"/>
        <end position="856"/>
    </location>
</feature>
<dbReference type="Pfam" id="PF24879">
    <property type="entry name" value="DUF7737"/>
    <property type="match status" value="1"/>
</dbReference>
<dbReference type="EMBL" id="CP063849">
    <property type="protein sequence ID" value="QOY85697.1"/>
    <property type="molecule type" value="Genomic_DNA"/>
</dbReference>
<dbReference type="KEGG" id="pfer:IRI77_23090"/>
<proteinExistence type="predicted"/>
<organism evidence="3 4">
    <name type="scientific">Paludibaculum fermentans</name>
    <dbReference type="NCBI Taxonomy" id="1473598"/>
    <lineage>
        <taxon>Bacteria</taxon>
        <taxon>Pseudomonadati</taxon>
        <taxon>Acidobacteriota</taxon>
        <taxon>Terriglobia</taxon>
        <taxon>Bryobacterales</taxon>
        <taxon>Bryobacteraceae</taxon>
        <taxon>Paludibaculum</taxon>
    </lineage>
</organism>
<dbReference type="Pfam" id="PF13569">
    <property type="entry name" value="DUF4132"/>
    <property type="match status" value="1"/>
</dbReference>
<feature type="domain" description="DUF7737" evidence="2">
    <location>
        <begin position="1004"/>
        <end position="1107"/>
    </location>
</feature>
<dbReference type="InterPro" id="IPR025406">
    <property type="entry name" value="DUF4132"/>
</dbReference>
<keyword evidence="4" id="KW-1185">Reference proteome</keyword>
<name>A0A7S7NL84_PALFE</name>
<evidence type="ECO:0000313" key="4">
    <source>
        <dbReference type="Proteomes" id="UP000593892"/>
    </source>
</evidence>
<protein>
    <submittedName>
        <fullName evidence="3">DUF4132 domain-containing protein</fullName>
    </submittedName>
</protein>
<sequence length="1110" mass="122718">MAKIEEFPPQAGHPLGSEHEAISRWIRDVARPVAYGGFFRPLEIKSTESGRILWETPPEGARRLILACLEQVSYFDAQVARVRAEGKTDMDRLNPQTHPEWIRWWTPRQAVESLISALLRRALPFTRSDLLALIEWCIGPNHPSFYQVSVSMLTQAIQRYIAAHELDTELREATRAFAVALRSSHNRESSRMGTTLEQICGRAGLATEEVEPPRTAAPPPEPAPVGTPLVLNNLKLALGITNTVPEHTGVQIEPDRFPLPPGSPLSWEHGKLTELLTEILEADSYHNPVLGNFAAGREVLALDPPRRGRMMLAAAERYLETLLGSSPDYLNTRVWQANYAVAAIARTLIASGAQFDREGLFDFLLYLSMRAASDQLPERLIETVLNAIEEFTGNGANLSDGERFVLHLWRGARVSGPPLGIGAPEIERITEWIGDSARFYLVPGEAWSDALNADIASLDGASRSRWVKLLEHLLGASSSRPSGKWKKATMLLVAELGEAQFREAMERWLPLVARGRTLLKAPGFLGDTRGAADSMHDENANALRGLLWSIPLLPQPAGLARLVGSVALSSYKKIPGIGPRAVKAGNAAVYALSEMVSPEAMGQLAMLKVRVRFGTAQKEIEKAFDGAAQALELPRDQVEEMSVPACGLESVGRREEVFGEYRAELAVTGSEAELKWFDAKGKPLKSIPAAVKKSGGETLKELQQGLSDVKSMLSAQRDRVDALFLERKSWPAEVWRERYVDHPLVGTIGRRLIWSIGETAVTVADGEALDVQGNRHEIPEGALVSLWHPTGKSIDEVVAWRRRIEELDIVQPFKQAHREVYLLTDAEQQTSTYSNRFAGHILRQHQFNALCGARRWKNKLRLLVDDSYPPASRELTAWGLRAEFWVEGVGTDYGADTNDAGVYHRLATDQVRFYRIGAAQNAAHAGGGGYCANAMGPGVENINEPLRLDQIPELVLSEIMRDVDLFVGVSSIGNDPTWQDGGHAAQHGNYWASYSFGALSATAVTRRETLQRLVPRLKIAGRCTLTERFLEVRGDRRTYKIHLGSGNILMEPNDQYLCIVRDARAGSAEGEIYLPFEGDLTLAVILSKAFLLAEDKKIKDTTINRQIDAR</sequence>
<gene>
    <name evidence="3" type="ORF">IRI77_23090</name>
</gene>
<evidence type="ECO:0000259" key="2">
    <source>
        <dbReference type="Pfam" id="PF24879"/>
    </source>
</evidence>
<evidence type="ECO:0000313" key="3">
    <source>
        <dbReference type="EMBL" id="QOY85697.1"/>
    </source>
</evidence>
<evidence type="ECO:0000259" key="1">
    <source>
        <dbReference type="Pfam" id="PF13569"/>
    </source>
</evidence>
<accession>A0A7S7NL84</accession>